<dbReference type="KEGG" id="stri:C7M71_007495"/>
<dbReference type="RefSeq" id="WP_111490568.1">
    <property type="nucleotide sequence ID" value="NZ_CP031264.1"/>
</dbReference>
<feature type="compositionally biased region" description="Basic and acidic residues" evidence="1">
    <location>
        <begin position="58"/>
        <end position="70"/>
    </location>
</feature>
<dbReference type="Proteomes" id="UP000249340">
    <property type="component" value="Chromosome"/>
</dbReference>
<sequence>MAVVCSIVVGVLIVELNGGLQDGRLTLATVGAVLMASQTAHALMLKEAAAWLEERTSWTEPDVQVKEEQASRGPSLE</sequence>
<accession>A0A345SUA7</accession>
<gene>
    <name evidence="2" type="ORF">C7M71_007495</name>
</gene>
<evidence type="ECO:0000256" key="1">
    <source>
        <dbReference type="SAM" id="MobiDB-lite"/>
    </source>
</evidence>
<feature type="region of interest" description="Disordered" evidence="1">
    <location>
        <begin position="58"/>
        <end position="77"/>
    </location>
</feature>
<proteinExistence type="predicted"/>
<protein>
    <submittedName>
        <fullName evidence="2">Uncharacterized protein</fullName>
    </submittedName>
</protein>
<evidence type="ECO:0000313" key="2">
    <source>
        <dbReference type="EMBL" id="AXI77312.1"/>
    </source>
</evidence>
<organism evidence="2 3">
    <name type="scientific">Peterkaempfera bronchialis</name>
    <dbReference type="NCBI Taxonomy" id="2126346"/>
    <lineage>
        <taxon>Bacteria</taxon>
        <taxon>Bacillati</taxon>
        <taxon>Actinomycetota</taxon>
        <taxon>Actinomycetes</taxon>
        <taxon>Kitasatosporales</taxon>
        <taxon>Streptomycetaceae</taxon>
        <taxon>Peterkaempfera</taxon>
    </lineage>
</organism>
<name>A0A345SUA7_9ACTN</name>
<dbReference type="AlphaFoldDB" id="A0A345SUA7"/>
<keyword evidence="3" id="KW-1185">Reference proteome</keyword>
<reference evidence="3" key="1">
    <citation type="submission" date="2018-07" db="EMBL/GenBank/DDBJ databases">
        <title>Streptacidiphilus bronchialis DSM 106435 chromosome.</title>
        <authorList>
            <person name="Batra D."/>
            <person name="Gulvik C.A."/>
        </authorList>
    </citation>
    <scope>NUCLEOTIDE SEQUENCE [LARGE SCALE GENOMIC DNA]</scope>
    <source>
        <strain evidence="3">DSM 106435</strain>
    </source>
</reference>
<dbReference type="EMBL" id="CP031264">
    <property type="protein sequence ID" value="AXI77312.1"/>
    <property type="molecule type" value="Genomic_DNA"/>
</dbReference>
<evidence type="ECO:0000313" key="3">
    <source>
        <dbReference type="Proteomes" id="UP000249340"/>
    </source>
</evidence>